<dbReference type="GO" id="GO:0004523">
    <property type="term" value="F:RNA-DNA hybrid ribonuclease activity"/>
    <property type="evidence" value="ECO:0007669"/>
    <property type="project" value="InterPro"/>
</dbReference>
<dbReference type="KEGG" id="asun:KG104_03340"/>
<dbReference type="GO" id="GO:0003676">
    <property type="term" value="F:nucleic acid binding"/>
    <property type="evidence" value="ECO:0007669"/>
    <property type="project" value="InterPro"/>
</dbReference>
<keyword evidence="3" id="KW-1185">Reference proteome</keyword>
<dbReference type="SUPFAM" id="SSF53098">
    <property type="entry name" value="Ribonuclease H-like"/>
    <property type="match status" value="1"/>
</dbReference>
<organism evidence="2 3">
    <name type="scientific">Arthrobacter sunyaminii</name>
    <dbReference type="NCBI Taxonomy" id="2816859"/>
    <lineage>
        <taxon>Bacteria</taxon>
        <taxon>Bacillati</taxon>
        <taxon>Actinomycetota</taxon>
        <taxon>Actinomycetes</taxon>
        <taxon>Micrococcales</taxon>
        <taxon>Micrococcaceae</taxon>
        <taxon>Arthrobacter</taxon>
    </lineage>
</organism>
<sequence length="308" mass="33259">MSFPVPAPPARRLASAKQLLTLRSGVSVRVSPKHGRFFWAVTKTEGSRLLAAESGSMEPAAAGPGKGNLFADVRAAVVRHQDSSEELVYCDDESAAEGLRTTGVTASCSFPPAAAIVALDEAIRLSIQSFHARCTITTDSSRGKHSAWLGHGWVIDFGSDSRLVLGQKASEGTNILEGELRSIRYGLQAARGAYAASLQGSSDVTIRSDSQLALRMLTEPGFEPPSSNRFCREEVSRILHYTRFTAVTFSWVRGHDGDPHNTAADRLAVLARRTREALLTPEEVLRLTQQVREDAAADIRRSSMALAA</sequence>
<dbReference type="RefSeq" id="WP_207347255.1">
    <property type="nucleotide sequence ID" value="NZ_CP076456.1"/>
</dbReference>
<reference evidence="2" key="1">
    <citation type="submission" date="2021-06" db="EMBL/GenBank/DDBJ databases">
        <title>Novel species in genus Arthrobacter.</title>
        <authorList>
            <person name="Zhang G."/>
        </authorList>
    </citation>
    <scope>NUCLEOTIDE SEQUENCE</scope>
    <source>
        <strain evidence="2">Zg-ZUI122</strain>
    </source>
</reference>
<dbReference type="PROSITE" id="PS50879">
    <property type="entry name" value="RNASE_H_1"/>
    <property type="match status" value="1"/>
</dbReference>
<dbReference type="InterPro" id="IPR012337">
    <property type="entry name" value="RNaseH-like_sf"/>
</dbReference>
<dbReference type="InterPro" id="IPR002156">
    <property type="entry name" value="RNaseH_domain"/>
</dbReference>
<dbReference type="Gene3D" id="3.30.420.10">
    <property type="entry name" value="Ribonuclease H-like superfamily/Ribonuclease H"/>
    <property type="match status" value="1"/>
</dbReference>
<dbReference type="AlphaFoldDB" id="A0A975XL93"/>
<feature type="domain" description="RNase H type-1" evidence="1">
    <location>
        <begin position="130"/>
        <end position="273"/>
    </location>
</feature>
<evidence type="ECO:0000313" key="3">
    <source>
        <dbReference type="Proteomes" id="UP000680588"/>
    </source>
</evidence>
<dbReference type="CDD" id="cd06222">
    <property type="entry name" value="RNase_H_like"/>
    <property type="match status" value="1"/>
</dbReference>
<evidence type="ECO:0000259" key="1">
    <source>
        <dbReference type="PROSITE" id="PS50879"/>
    </source>
</evidence>
<dbReference type="Proteomes" id="UP000680588">
    <property type="component" value="Chromosome"/>
</dbReference>
<gene>
    <name evidence="2" type="ORF">KG104_03340</name>
</gene>
<proteinExistence type="predicted"/>
<dbReference type="EMBL" id="CP076456">
    <property type="protein sequence ID" value="QWQ36846.1"/>
    <property type="molecule type" value="Genomic_DNA"/>
</dbReference>
<dbReference type="InterPro" id="IPR044730">
    <property type="entry name" value="RNase_H-like_dom_plant"/>
</dbReference>
<dbReference type="InterPro" id="IPR036397">
    <property type="entry name" value="RNaseH_sf"/>
</dbReference>
<protein>
    <recommendedName>
        <fullName evidence="1">RNase H type-1 domain-containing protein</fullName>
    </recommendedName>
</protein>
<accession>A0A975XL93</accession>
<evidence type="ECO:0000313" key="2">
    <source>
        <dbReference type="EMBL" id="QWQ36846.1"/>
    </source>
</evidence>
<name>A0A975XL93_9MICC</name>
<dbReference type="Pfam" id="PF00075">
    <property type="entry name" value="RNase_H"/>
    <property type="match status" value="1"/>
</dbReference>